<dbReference type="InterPro" id="IPR020084">
    <property type="entry name" value="NUDIX_hydrolase_CS"/>
</dbReference>
<feature type="domain" description="Nudix hydrolase" evidence="4">
    <location>
        <begin position="140"/>
        <end position="279"/>
    </location>
</feature>
<evidence type="ECO:0000313" key="5">
    <source>
        <dbReference type="EMBL" id="ABC59127.1"/>
    </source>
</evidence>
<dbReference type="InterPro" id="IPR015797">
    <property type="entry name" value="NUDIX_hydrolase-like_dom_sf"/>
</dbReference>
<comment type="similarity">
    <text evidence="1 3">Belongs to the Nudix hydrolase family.</text>
</comment>
<evidence type="ECO:0000259" key="4">
    <source>
        <dbReference type="PROSITE" id="PS51462"/>
    </source>
</evidence>
<dbReference type="PROSITE" id="PS00893">
    <property type="entry name" value="NUDIX_BOX"/>
    <property type="match status" value="1"/>
</dbReference>
<dbReference type="AlphaFoldDB" id="Q2MLS4"/>
<accession>Q2MLS4</accession>
<dbReference type="Gene3D" id="3.90.79.10">
    <property type="entry name" value="Nucleoside Triphosphate Pyrophosphohydrolase"/>
    <property type="match status" value="1"/>
</dbReference>
<evidence type="ECO:0000256" key="2">
    <source>
        <dbReference type="ARBA" id="ARBA00022801"/>
    </source>
</evidence>
<dbReference type="PRINTS" id="PR00502">
    <property type="entry name" value="NUDIXFAMILY"/>
</dbReference>
<sequence length="289" mass="31632">MYEHRFIAITDQQADAINEELTRELAGGWEVVSHHIDKSDLASVYGGMRGMRYVYNATFVLRRALPGSQTVTFTHPSVFEGIRNGADWADPECDPTRIDWADRQARAAIPFKVIDGRPVNPCETTRIRYGRNELGHWGEQLCADALAIATDPRGRRWLAMIERADGHGWALPGGYVDAGEDPTRAAMRELAEETGLRLDAHVGKALPARYVPDPRASDEAWMVTVPTVAALDVDGPGDLPALAGADDARRAAWVRADTLAELASDIQARGGQLFPAHRDLLASALDNSI</sequence>
<evidence type="ECO:0000256" key="3">
    <source>
        <dbReference type="RuleBase" id="RU003476"/>
    </source>
</evidence>
<name>Q2MLS4_PLARO</name>
<keyword evidence="5" id="KW-0614">Plasmid</keyword>
<dbReference type="PROSITE" id="PS51462">
    <property type="entry name" value="NUDIX"/>
    <property type="match status" value="1"/>
</dbReference>
<dbReference type="InterPro" id="IPR020476">
    <property type="entry name" value="Nudix_hydrolase"/>
</dbReference>
<evidence type="ECO:0000256" key="1">
    <source>
        <dbReference type="ARBA" id="ARBA00005582"/>
    </source>
</evidence>
<proteinExistence type="inferred from homology"/>
<keyword evidence="2 3" id="KW-0378">Hydrolase</keyword>
<dbReference type="RefSeq" id="WP_015060852.1">
    <property type="nucleotide sequence ID" value="NZ_BMQP01000077.1"/>
</dbReference>
<organism evidence="5">
    <name type="scientific">Planobispora rosea</name>
    <dbReference type="NCBI Taxonomy" id="35762"/>
    <lineage>
        <taxon>Bacteria</taxon>
        <taxon>Bacillati</taxon>
        <taxon>Actinomycetota</taxon>
        <taxon>Actinomycetes</taxon>
        <taxon>Streptosporangiales</taxon>
        <taxon>Streptosporangiaceae</taxon>
        <taxon>Planobispora</taxon>
    </lineage>
</organism>
<protein>
    <submittedName>
        <fullName evidence="5">Putative DNA hydrolase</fullName>
    </submittedName>
</protein>
<dbReference type="PANTHER" id="PTHR43736">
    <property type="entry name" value="ADP-RIBOSE PYROPHOSPHATASE"/>
    <property type="match status" value="1"/>
</dbReference>
<dbReference type="PANTHER" id="PTHR43736:SF1">
    <property type="entry name" value="DIHYDRONEOPTERIN TRIPHOSPHATE DIPHOSPHATASE"/>
    <property type="match status" value="1"/>
</dbReference>
<dbReference type="Pfam" id="PF00293">
    <property type="entry name" value="NUDIX"/>
    <property type="match status" value="1"/>
</dbReference>
<dbReference type="GO" id="GO:0016787">
    <property type="term" value="F:hydrolase activity"/>
    <property type="evidence" value="ECO:0007669"/>
    <property type="project" value="UniProtKB-KW"/>
</dbReference>
<reference evidence="5" key="1">
    <citation type="submission" date="2005-11" db="EMBL/GenBank/DDBJ databases">
        <title>Complete nucleotide sequence of Planobispora linear plasmid pPR2.</title>
        <authorList>
            <person name="Yang Y."/>
            <person name="Qin Z."/>
        </authorList>
    </citation>
    <scope>NUCLEOTIDE SEQUENCE</scope>
    <source>
        <plasmid evidence="5">pPR2</plasmid>
    </source>
</reference>
<dbReference type="InterPro" id="IPR000086">
    <property type="entry name" value="NUDIX_hydrolase_dom"/>
</dbReference>
<dbReference type="SUPFAM" id="SSF55811">
    <property type="entry name" value="Nudix"/>
    <property type="match status" value="1"/>
</dbReference>
<gene>
    <name evidence="5" type="ORF">pPR2.14</name>
</gene>
<geneLocation type="plasmid" evidence="5">
    <name>pPR2</name>
</geneLocation>
<dbReference type="EMBL" id="DQ302475">
    <property type="protein sequence ID" value="ABC59127.1"/>
    <property type="molecule type" value="Genomic_DNA"/>
</dbReference>